<dbReference type="GO" id="GO:0005737">
    <property type="term" value="C:cytoplasm"/>
    <property type="evidence" value="ECO:0007669"/>
    <property type="project" value="UniProtKB-SubCell"/>
</dbReference>
<dbReference type="Gene3D" id="1.25.10.10">
    <property type="entry name" value="Leucine-rich Repeat Variant"/>
    <property type="match status" value="1"/>
</dbReference>
<keyword evidence="3" id="KW-0813">Transport</keyword>
<dbReference type="Pfam" id="PF18808">
    <property type="entry name" value="Importin_rep_4"/>
    <property type="match status" value="1"/>
</dbReference>
<evidence type="ECO:0000256" key="1">
    <source>
        <dbReference type="ARBA" id="ARBA00004123"/>
    </source>
</evidence>
<evidence type="ECO:0000256" key="8">
    <source>
        <dbReference type="PROSITE-ProRule" id="PRU00103"/>
    </source>
</evidence>
<name>A0A3Q0KE26_SCHMA</name>
<dbReference type="InterPro" id="IPR011989">
    <property type="entry name" value="ARM-like"/>
</dbReference>
<dbReference type="InterPro" id="IPR041389">
    <property type="entry name" value="Importin_rep_6"/>
</dbReference>
<dbReference type="Proteomes" id="UP000008854">
    <property type="component" value="Unassembled WGS sequence"/>
</dbReference>
<feature type="domain" description="Importin N-terminal" evidence="10">
    <location>
        <begin position="40"/>
        <end position="95"/>
    </location>
</feature>
<evidence type="ECO:0000256" key="4">
    <source>
        <dbReference type="ARBA" id="ARBA00022490"/>
    </source>
</evidence>
<sequence>MSDYAAFQTLLLQLQSSDNESRTRSETAYDAITPTTRFTLLLQVLNDKSVISQSRHMAAILARRLLVNDYGSAFEPLPVETKNSAKQQLVLILVHEREQLMRRKVADLISELVRMQFDDDGNSEWPEFTSILLEWSNSPDSGLREIACHIFGSVPSLFGNQQAQSIGIIGQFLVRAISDPSSSELRAAGLRALAAFTVQNATEDSVLQSLRELVPVALQAIATAIQTDSEDDTPLKALVDIADAAHKYLRPYLAPTLELCYKILCNEELEETQRHLALEVIVTLAENIPAGVRKSATLIESLVGTLLNMMSEVDEEPDWADADTAEEEDDSSNALTAELALDRLSCAVGGQHILNEIRRSVPNMLQHADWKRRYAGLMAISACSEGSSKQMETMLGSILDAVLPRLSDPHPRVRYAACNSVGQMATDFGPKLQKTHHSTVLPALVQTLNDTVPRVQANAGAALVNFCEKVPQHILVNYLDDLVSKLEQIMNSKFQEMVEHGRKLVLMQIVTTVASVADAAEKKFLPYYDRFMPVLKYIMENATHKDLRLLRGKTIECISLIGLAVGKEKFIQDVGPVMNLLLQTQTQPDSESSDEDDPQASYMISAWARICKLLGRDFESYLPVVMPQVLRSACVKPEICILDNDEADDVESDVDWQVVKLGEDRNYAIRTSGLEDKATACQMLVCYAREMKESFAPYCQQVLDIMVPLLDFYFNDEVRSAAAECLPFLLSSMKVKQPELVKTAWERVHKSLIRAVTNEPERDVVADHLQSLANSIEAVGKTYVTSDQLAEIRNLLDHLFHEHFEKSDERLAQRQNEDYDEFEEERLLSEKDEDEYVLSKMCDTVHSIFAAFGVEALPFFQQLMVFCVKLLEQNRPWSDLQWGICLWDEIIEFTGTQSWQFHQFFLPTFVQAVHHQQPDVRQAVVYGIGVAAMKGGPEYNQILSDFVGPLIQLVEAPDSKSEENNLCTENAISAITKIMKYRPECLPPALGGIDALIVRWLGWLPICDDTVETEHVYGYLCDLIEANNPVVIGPDNSNLPRIVRAIAESMSTGGLSDTNTEENRSKLETVNQAGGFNQQNGLEKPSAYQRCVSILRHIQSNSSLVEVCVSQLNEEQRKALGIALMGQ</sequence>
<dbReference type="PANTHER" id="PTHR10527">
    <property type="entry name" value="IMPORTIN BETA"/>
    <property type="match status" value="1"/>
</dbReference>
<dbReference type="InterPro" id="IPR041653">
    <property type="entry name" value="Importin_rep_4"/>
</dbReference>
<dbReference type="ExpressionAtlas" id="A0A3Q0KE26">
    <property type="expression patterns" value="baseline"/>
</dbReference>
<evidence type="ECO:0000256" key="3">
    <source>
        <dbReference type="ARBA" id="ARBA00022448"/>
    </source>
</evidence>
<dbReference type="InterPro" id="IPR001494">
    <property type="entry name" value="Importin-beta_N"/>
</dbReference>
<dbReference type="PROSITE" id="PS50077">
    <property type="entry name" value="HEAT_REPEAT"/>
    <property type="match status" value="2"/>
</dbReference>
<evidence type="ECO:0000256" key="9">
    <source>
        <dbReference type="SAM" id="Coils"/>
    </source>
</evidence>
<feature type="repeat" description="HEAT" evidence="8">
    <location>
        <begin position="398"/>
        <end position="436"/>
    </location>
</feature>
<dbReference type="SMART" id="SM01349">
    <property type="entry name" value="TOG"/>
    <property type="match status" value="1"/>
</dbReference>
<proteinExistence type="predicted"/>
<evidence type="ECO:0000313" key="12">
    <source>
        <dbReference type="WBParaSite" id="Smp_032510.1"/>
    </source>
</evidence>
<comment type="subcellular location">
    <subcellularLocation>
        <location evidence="2">Cytoplasm</location>
    </subcellularLocation>
    <subcellularLocation>
        <location evidence="1">Nucleus</location>
    </subcellularLocation>
</comment>
<reference evidence="12" key="2">
    <citation type="submission" date="2018-12" db="UniProtKB">
        <authorList>
            <consortium name="WormBaseParasite"/>
        </authorList>
    </citation>
    <scope>IDENTIFICATION</scope>
    <source>
        <strain evidence="12">Puerto Rican</strain>
    </source>
</reference>
<accession>A0A3Q0KE26</accession>
<dbReference type="SUPFAM" id="SSF48371">
    <property type="entry name" value="ARM repeat"/>
    <property type="match status" value="1"/>
</dbReference>
<keyword evidence="7" id="KW-0539">Nucleus</keyword>
<protein>
    <submittedName>
        <fullName evidence="12">Putative importin-beta 3</fullName>
    </submittedName>
</protein>
<keyword evidence="5" id="KW-0677">Repeat</keyword>
<reference evidence="11" key="1">
    <citation type="journal article" date="2012" name="PLoS Negl. Trop. Dis.">
        <title>A systematically improved high quality genome and transcriptome of the human blood fluke Schistosoma mansoni.</title>
        <authorList>
            <person name="Protasio A.V."/>
            <person name="Tsai I.J."/>
            <person name="Babbage A."/>
            <person name="Nichol S."/>
            <person name="Hunt M."/>
            <person name="Aslett M.A."/>
            <person name="De Silva N."/>
            <person name="Velarde G.S."/>
            <person name="Anderson T.J."/>
            <person name="Clark R.C."/>
            <person name="Davidson C."/>
            <person name="Dillon G.P."/>
            <person name="Holroyd N.E."/>
            <person name="LoVerde P.T."/>
            <person name="Lloyd C."/>
            <person name="McQuillan J."/>
            <person name="Oliveira G."/>
            <person name="Otto T.D."/>
            <person name="Parker-Manuel S.J."/>
            <person name="Quail M.A."/>
            <person name="Wilson R.A."/>
            <person name="Zerlotini A."/>
            <person name="Dunne D.W."/>
            <person name="Berriman M."/>
        </authorList>
    </citation>
    <scope>NUCLEOTIDE SEQUENCE [LARGE SCALE GENOMIC DNA]</scope>
    <source>
        <strain evidence="11">Puerto Rican</strain>
    </source>
</reference>
<dbReference type="InterPro" id="IPR057672">
    <property type="entry name" value="TPR_IPO4/5"/>
</dbReference>
<evidence type="ECO:0000256" key="7">
    <source>
        <dbReference type="ARBA" id="ARBA00023242"/>
    </source>
</evidence>
<dbReference type="WBParaSite" id="Smp_032510.1">
    <property type="protein sequence ID" value="Smp_032510.1"/>
    <property type="gene ID" value="Smp_032510"/>
</dbReference>
<dbReference type="STRING" id="6183.A0A3Q0KE26"/>
<evidence type="ECO:0000256" key="5">
    <source>
        <dbReference type="ARBA" id="ARBA00022737"/>
    </source>
</evidence>
<dbReference type="InterPro" id="IPR040122">
    <property type="entry name" value="Importin_beta"/>
</dbReference>
<organism evidence="11 12">
    <name type="scientific">Schistosoma mansoni</name>
    <name type="common">Blood fluke</name>
    <dbReference type="NCBI Taxonomy" id="6183"/>
    <lineage>
        <taxon>Eukaryota</taxon>
        <taxon>Metazoa</taxon>
        <taxon>Spiralia</taxon>
        <taxon>Lophotrochozoa</taxon>
        <taxon>Platyhelminthes</taxon>
        <taxon>Trematoda</taxon>
        <taxon>Digenea</taxon>
        <taxon>Strigeidida</taxon>
        <taxon>Schistosomatoidea</taxon>
        <taxon>Schistosomatidae</taxon>
        <taxon>Schistosoma</taxon>
    </lineage>
</organism>
<dbReference type="InterPro" id="IPR016024">
    <property type="entry name" value="ARM-type_fold"/>
</dbReference>
<keyword evidence="11" id="KW-1185">Reference proteome</keyword>
<evidence type="ECO:0000259" key="10">
    <source>
        <dbReference type="PROSITE" id="PS50166"/>
    </source>
</evidence>
<keyword evidence="4" id="KW-0963">Cytoplasm</keyword>
<dbReference type="GO" id="GO:0005634">
    <property type="term" value="C:nucleus"/>
    <property type="evidence" value="ECO:0007669"/>
    <property type="project" value="UniProtKB-SubCell"/>
</dbReference>
<feature type="repeat" description="HEAT" evidence="8">
    <location>
        <begin position="440"/>
        <end position="478"/>
    </location>
</feature>
<evidence type="ECO:0000256" key="2">
    <source>
        <dbReference type="ARBA" id="ARBA00004496"/>
    </source>
</evidence>
<keyword evidence="6" id="KW-0653">Protein transport</keyword>
<feature type="coiled-coil region" evidence="9">
    <location>
        <begin position="805"/>
        <end position="832"/>
    </location>
</feature>
<dbReference type="InParanoid" id="A0A3Q0KE26"/>
<dbReference type="InterPro" id="IPR034085">
    <property type="entry name" value="TOG"/>
</dbReference>
<dbReference type="Pfam" id="PF18829">
    <property type="entry name" value="Importin_rep_6"/>
    <property type="match status" value="1"/>
</dbReference>
<evidence type="ECO:0000313" key="11">
    <source>
        <dbReference type="Proteomes" id="UP000008854"/>
    </source>
</evidence>
<dbReference type="Pfam" id="PF25780">
    <property type="entry name" value="TPR_IPO5"/>
    <property type="match status" value="1"/>
</dbReference>
<dbReference type="Pfam" id="PF12717">
    <property type="entry name" value="Cnd1"/>
    <property type="match status" value="1"/>
</dbReference>
<dbReference type="InterPro" id="IPR021133">
    <property type="entry name" value="HEAT_type_2"/>
</dbReference>
<dbReference type="GO" id="GO:0031267">
    <property type="term" value="F:small GTPase binding"/>
    <property type="evidence" value="ECO:0007669"/>
    <property type="project" value="InterPro"/>
</dbReference>
<dbReference type="FunCoup" id="A0A3Q0KE26">
    <property type="interactions" value="2577"/>
</dbReference>
<dbReference type="GO" id="GO:0006606">
    <property type="term" value="P:protein import into nucleus"/>
    <property type="evidence" value="ECO:0007669"/>
    <property type="project" value="InterPro"/>
</dbReference>
<keyword evidence="9" id="KW-0175">Coiled coil</keyword>
<dbReference type="AlphaFoldDB" id="A0A3Q0KE26"/>
<dbReference type="PROSITE" id="PS50166">
    <property type="entry name" value="IMPORTIN_B_NT"/>
    <property type="match status" value="1"/>
</dbReference>
<dbReference type="InterPro" id="IPR032682">
    <property type="entry name" value="Cnd1_C"/>
</dbReference>
<evidence type="ECO:0000256" key="6">
    <source>
        <dbReference type="ARBA" id="ARBA00022927"/>
    </source>
</evidence>